<dbReference type="AlphaFoldDB" id="A0AB35YA70"/>
<dbReference type="Proteomes" id="UP001373196">
    <property type="component" value="Unassembled WGS sequence"/>
</dbReference>
<protein>
    <submittedName>
        <fullName evidence="1">DUF2806 domain-containing protein</fullName>
    </submittedName>
</protein>
<name>A0AB35YA70_9FIRM</name>
<comment type="caution">
    <text evidence="1">The sequence shown here is derived from an EMBL/GenBank/DDBJ whole genome shotgun (WGS) entry which is preliminary data.</text>
</comment>
<dbReference type="Pfam" id="PF10987">
    <property type="entry name" value="DUF2806"/>
    <property type="match status" value="1"/>
</dbReference>
<accession>A0AB35YA70</accession>
<evidence type="ECO:0000313" key="2">
    <source>
        <dbReference type="Proteomes" id="UP001373196"/>
    </source>
</evidence>
<proteinExistence type="predicted"/>
<dbReference type="EMBL" id="JBBFGL010000007">
    <property type="protein sequence ID" value="MEJ5196169.1"/>
    <property type="molecule type" value="Genomic_DNA"/>
</dbReference>
<dbReference type="RefSeq" id="WP_339395535.1">
    <property type="nucleotide sequence ID" value="NZ_JBBFGL010000007.1"/>
</dbReference>
<reference evidence="1" key="1">
    <citation type="submission" date="2024-03" db="EMBL/GenBank/DDBJ databases">
        <authorList>
            <person name="Plomp N."/>
            <person name="Harmsen H.J."/>
        </authorList>
    </citation>
    <scope>NUCLEOTIDE SEQUENCE</scope>
    <source>
        <strain evidence="1">HTF-128</strain>
    </source>
</reference>
<gene>
    <name evidence="1" type="ORF">WF834_08270</name>
</gene>
<dbReference type="InterPro" id="IPR021254">
    <property type="entry name" value="DUF2806"/>
</dbReference>
<evidence type="ECO:0000313" key="1">
    <source>
        <dbReference type="EMBL" id="MEJ5196169.1"/>
    </source>
</evidence>
<sequence>MPCFDFGFFYRTAIKGNTTRNQTSIYSILTTGQTTSDKVPDKAVISKIFSGKCGLPATIIKALQPVESDEIKRRIELLRLSDSVTAVNKLWNILVHEVRISEEILKDLVDAVSFSASPSLFLTKAFMLSLDGPELVESSHSYPVMDIWGAITSPGDLMAMEKMTKPQRDALISFVKAYLEIEDFSNATTSRLDEAFDSYVEKNLPDVAQRVNYIVQLRNMKARYKKSLQIIAKALPYVREDVRPEDLSTEWIIDFLDYSRKVFSNFKSNLWSEICAYELNNPGSISRKLLMTIYLMSDKELQAFDNLRRVCFTDLNIQGSTLPLVFIRDYPNAYSSCEGSAALHLTTGDLALLQADALIECNYETGFAIVGDAALSYRNYKVYIEGDNSFPDKVKRVGIGNVRFTRYGQELFDLLQSSRTVPLPRYGEDIFGFTIQHWNSKKLKMRVLHYDPNSQMIVETKYNY</sequence>
<organism evidence="1 2">
    <name type="scientific">Faecalibacterium wellingii</name>
    <dbReference type="NCBI Taxonomy" id="2929491"/>
    <lineage>
        <taxon>Bacteria</taxon>
        <taxon>Bacillati</taxon>
        <taxon>Bacillota</taxon>
        <taxon>Clostridia</taxon>
        <taxon>Eubacteriales</taxon>
        <taxon>Oscillospiraceae</taxon>
        <taxon>Faecalibacterium</taxon>
    </lineage>
</organism>